<evidence type="ECO:0000256" key="1">
    <source>
        <dbReference type="ARBA" id="ARBA00009075"/>
    </source>
</evidence>
<protein>
    <submittedName>
        <fullName evidence="4">OprD family outer membrane porin</fullName>
    </submittedName>
</protein>
<evidence type="ECO:0000256" key="3">
    <source>
        <dbReference type="ARBA" id="ARBA00022729"/>
    </source>
</evidence>
<gene>
    <name evidence="4" type="ORF">ACFOOI_04640</name>
</gene>
<accession>A0ABV7YTN2</accession>
<evidence type="ECO:0000313" key="5">
    <source>
        <dbReference type="Proteomes" id="UP001595616"/>
    </source>
</evidence>
<keyword evidence="2" id="KW-0813">Transport</keyword>
<dbReference type="RefSeq" id="WP_379835586.1">
    <property type="nucleotide sequence ID" value="NZ_JBHRYQ010000001.1"/>
</dbReference>
<sequence>MRKVFLIAFLFIINVGFGQSQKDSVKTYTSIKSYFQSGKFSGRSRLYFMATDNQKGLSDYQGLGYGAGLNYESPEIKGFSLKMGGYFILNLLGKDVTKIDSTTLSPSRYELGLFDIENPSNPNLVRLENLSIKYRYKNSSAELGQFTPNFAFLNGQDGRMTPTMVKGLSINTKPAKGLNLGLNMITKISPRSSLKWYSIGESMSLYPQGRNEEGTKSNYVASITSKNLLIVNADYSFRNKINISAENYYAKSLMNLAHLKAEYKDNSWFLGSMISFEKSLQPNVTGSYIRHNALAWSSQISKNFSKNNLSLSYTNIGKQGRFLFPREWGREPFYTFMPRERVEGNGDVKAIKIGLARSLNKYQDLDFSYGRFYLTSPSNPILNKYGMPSYDQLNISYKQKLHGVLDGFDYQILFVRKNNISGETLEARYIFNKVNLNLLNVIINFKF</sequence>
<proteinExistence type="inferred from homology"/>
<evidence type="ECO:0000313" key="4">
    <source>
        <dbReference type="EMBL" id="MFC3809929.1"/>
    </source>
</evidence>
<dbReference type="InterPro" id="IPR005318">
    <property type="entry name" value="OM_porin_bac"/>
</dbReference>
<reference evidence="5" key="1">
    <citation type="journal article" date="2019" name="Int. J. Syst. Evol. Microbiol.">
        <title>The Global Catalogue of Microorganisms (GCM) 10K type strain sequencing project: providing services to taxonomists for standard genome sequencing and annotation.</title>
        <authorList>
            <consortium name="The Broad Institute Genomics Platform"/>
            <consortium name="The Broad Institute Genome Sequencing Center for Infectious Disease"/>
            <person name="Wu L."/>
            <person name="Ma J."/>
        </authorList>
    </citation>
    <scope>NUCLEOTIDE SEQUENCE [LARGE SCALE GENOMIC DNA]</scope>
    <source>
        <strain evidence="5">CECT 7956</strain>
    </source>
</reference>
<name>A0ABV7YTN2_9BACT</name>
<evidence type="ECO:0000256" key="2">
    <source>
        <dbReference type="ARBA" id="ARBA00022448"/>
    </source>
</evidence>
<dbReference type="EMBL" id="JBHRYQ010000001">
    <property type="protein sequence ID" value="MFC3809929.1"/>
    <property type="molecule type" value="Genomic_DNA"/>
</dbReference>
<keyword evidence="5" id="KW-1185">Reference proteome</keyword>
<dbReference type="Proteomes" id="UP001595616">
    <property type="component" value="Unassembled WGS sequence"/>
</dbReference>
<dbReference type="Pfam" id="PF03573">
    <property type="entry name" value="OprD"/>
    <property type="match status" value="1"/>
</dbReference>
<organism evidence="4 5">
    <name type="scientific">Lacihabitans lacunae</name>
    <dbReference type="NCBI Taxonomy" id="1028214"/>
    <lineage>
        <taxon>Bacteria</taxon>
        <taxon>Pseudomonadati</taxon>
        <taxon>Bacteroidota</taxon>
        <taxon>Cytophagia</taxon>
        <taxon>Cytophagales</taxon>
        <taxon>Leadbetterellaceae</taxon>
        <taxon>Lacihabitans</taxon>
    </lineage>
</organism>
<dbReference type="InterPro" id="IPR023614">
    <property type="entry name" value="Porin_dom_sf"/>
</dbReference>
<keyword evidence="3" id="KW-0732">Signal</keyword>
<dbReference type="Gene3D" id="2.40.160.10">
    <property type="entry name" value="Porin"/>
    <property type="match status" value="1"/>
</dbReference>
<comment type="caution">
    <text evidence="4">The sequence shown here is derived from an EMBL/GenBank/DDBJ whole genome shotgun (WGS) entry which is preliminary data.</text>
</comment>
<comment type="similarity">
    <text evidence="1">Belongs to the outer membrane porin (Opr) (TC 1.B.25) family.</text>
</comment>